<accession>A0A9P0DFN4</accession>
<dbReference type="Pfam" id="PF00505">
    <property type="entry name" value="HMG_box"/>
    <property type="match status" value="1"/>
</dbReference>
<evidence type="ECO:0000259" key="4">
    <source>
        <dbReference type="PROSITE" id="PS50118"/>
    </source>
</evidence>
<dbReference type="SUPFAM" id="SSF47095">
    <property type="entry name" value="HMG-box"/>
    <property type="match status" value="2"/>
</dbReference>
<organism evidence="5 6">
    <name type="scientific">Phaedon cochleariae</name>
    <name type="common">Mustard beetle</name>
    <dbReference type="NCBI Taxonomy" id="80249"/>
    <lineage>
        <taxon>Eukaryota</taxon>
        <taxon>Metazoa</taxon>
        <taxon>Ecdysozoa</taxon>
        <taxon>Arthropoda</taxon>
        <taxon>Hexapoda</taxon>
        <taxon>Insecta</taxon>
        <taxon>Pterygota</taxon>
        <taxon>Neoptera</taxon>
        <taxon>Endopterygota</taxon>
        <taxon>Coleoptera</taxon>
        <taxon>Polyphaga</taxon>
        <taxon>Cucujiformia</taxon>
        <taxon>Chrysomeloidea</taxon>
        <taxon>Chrysomelidae</taxon>
        <taxon>Chrysomelinae</taxon>
        <taxon>Chrysomelini</taxon>
        <taxon>Phaedon</taxon>
    </lineage>
</organism>
<dbReference type="GO" id="GO:0003677">
    <property type="term" value="F:DNA binding"/>
    <property type="evidence" value="ECO:0007669"/>
    <property type="project" value="UniProtKB-UniRule"/>
</dbReference>
<feature type="region of interest" description="Disordered" evidence="3">
    <location>
        <begin position="126"/>
        <end position="145"/>
    </location>
</feature>
<dbReference type="PANTHER" id="PTHR48112:SF22">
    <property type="entry name" value="MITOCHONDRIAL TRANSCRIPTION FACTOR A, ISOFORM B"/>
    <property type="match status" value="1"/>
</dbReference>
<evidence type="ECO:0000256" key="3">
    <source>
        <dbReference type="SAM" id="MobiDB-lite"/>
    </source>
</evidence>
<dbReference type="Proteomes" id="UP001153737">
    <property type="component" value="Chromosome 1"/>
</dbReference>
<dbReference type="InterPro" id="IPR036910">
    <property type="entry name" value="HMG_box_dom_sf"/>
</dbReference>
<evidence type="ECO:0000256" key="1">
    <source>
        <dbReference type="ARBA" id="ARBA00023125"/>
    </source>
</evidence>
<feature type="domain" description="HMG box" evidence="4">
    <location>
        <begin position="51"/>
        <end position="119"/>
    </location>
</feature>
<feature type="DNA-binding region" description="HMG box" evidence="2">
    <location>
        <begin position="51"/>
        <end position="119"/>
    </location>
</feature>
<evidence type="ECO:0000313" key="6">
    <source>
        <dbReference type="Proteomes" id="UP001153737"/>
    </source>
</evidence>
<feature type="domain" description="HMG box" evidence="4">
    <location>
        <begin position="156"/>
        <end position="219"/>
    </location>
</feature>
<reference evidence="5" key="1">
    <citation type="submission" date="2022-01" db="EMBL/GenBank/DDBJ databases">
        <authorList>
            <person name="King R."/>
        </authorList>
    </citation>
    <scope>NUCLEOTIDE SEQUENCE</scope>
</reference>
<proteinExistence type="predicted"/>
<dbReference type="GO" id="GO:0005634">
    <property type="term" value="C:nucleus"/>
    <property type="evidence" value="ECO:0007669"/>
    <property type="project" value="UniProtKB-UniRule"/>
</dbReference>
<protein>
    <recommendedName>
        <fullName evidence="4">HMG box domain-containing protein</fullName>
    </recommendedName>
</protein>
<keyword evidence="2" id="KW-0539">Nucleus</keyword>
<name>A0A9P0DFN4_PHACE</name>
<dbReference type="PROSITE" id="PS50118">
    <property type="entry name" value="HMG_BOX_2"/>
    <property type="match status" value="2"/>
</dbReference>
<sequence>MAGQLLKTCRFVACRILPNNRNGFSNMQPLVRTLKSETKDLLNRLKIPEKPKRPLTPFVQFLKERQPAIVKENPTMKQSEIMKKIAKDWREVSDEQKEKYAQKFETESKSYNVAILNYNASLTSEQQEGLKSAATERKEDRKKRKLKKICKETNKPKKPSGPYILFLQEESKARNIPFNHMMSTVKGEWEKLPAAEKSRYREQYLAEKKKYEIALIEWEQEMVGKGHPELVRTTSVVDNPSRILSVRKDKKEPYK</sequence>
<dbReference type="OrthoDB" id="1922221at2759"/>
<dbReference type="GO" id="GO:0006357">
    <property type="term" value="P:regulation of transcription by RNA polymerase II"/>
    <property type="evidence" value="ECO:0007669"/>
    <property type="project" value="TreeGrafter"/>
</dbReference>
<dbReference type="InterPro" id="IPR009071">
    <property type="entry name" value="HMG_box_dom"/>
</dbReference>
<dbReference type="PANTHER" id="PTHR48112">
    <property type="entry name" value="HIGH MOBILITY GROUP PROTEIN DSP1"/>
    <property type="match status" value="1"/>
</dbReference>
<dbReference type="SMART" id="SM00398">
    <property type="entry name" value="HMG"/>
    <property type="match status" value="2"/>
</dbReference>
<keyword evidence="1 2" id="KW-0238">DNA-binding</keyword>
<evidence type="ECO:0000256" key="2">
    <source>
        <dbReference type="PROSITE-ProRule" id="PRU00267"/>
    </source>
</evidence>
<dbReference type="InterPro" id="IPR050342">
    <property type="entry name" value="HMGB"/>
</dbReference>
<dbReference type="EMBL" id="OU896707">
    <property type="protein sequence ID" value="CAH1116202.1"/>
    <property type="molecule type" value="Genomic_DNA"/>
</dbReference>
<dbReference type="Gene3D" id="1.10.30.10">
    <property type="entry name" value="High mobility group box domain"/>
    <property type="match status" value="2"/>
</dbReference>
<evidence type="ECO:0000313" key="5">
    <source>
        <dbReference type="EMBL" id="CAH1116202.1"/>
    </source>
</evidence>
<feature type="DNA-binding region" description="HMG box" evidence="2">
    <location>
        <begin position="156"/>
        <end position="219"/>
    </location>
</feature>
<dbReference type="AlphaFoldDB" id="A0A9P0DFN4"/>
<reference evidence="5" key="2">
    <citation type="submission" date="2022-10" db="EMBL/GenBank/DDBJ databases">
        <authorList>
            <consortium name="ENA_rothamsted_submissions"/>
            <consortium name="culmorum"/>
            <person name="King R."/>
        </authorList>
    </citation>
    <scope>NUCLEOTIDE SEQUENCE</scope>
</reference>
<keyword evidence="6" id="KW-1185">Reference proteome</keyword>
<gene>
    <name evidence="5" type="ORF">PHAECO_LOCUS381</name>
</gene>